<dbReference type="OrthoDB" id="583614at2759"/>
<comment type="pathway">
    <text evidence="1">Protein modification; protein ubiquitination.</text>
</comment>
<dbReference type="EMBL" id="CAJGYO010000003">
    <property type="protein sequence ID" value="CAD6219648.1"/>
    <property type="molecule type" value="Genomic_DNA"/>
</dbReference>
<evidence type="ECO:0000313" key="5">
    <source>
        <dbReference type="EMBL" id="CAD6219648.1"/>
    </source>
</evidence>
<dbReference type="EMBL" id="CAJGYO010000003">
    <property type="protein sequence ID" value="CAD6219633.1"/>
    <property type="molecule type" value="Genomic_DNA"/>
</dbReference>
<dbReference type="SUPFAM" id="SSF54695">
    <property type="entry name" value="POZ domain"/>
    <property type="match status" value="1"/>
</dbReference>
<dbReference type="Proteomes" id="UP000604825">
    <property type="component" value="Unassembled WGS sequence"/>
</dbReference>
<evidence type="ECO:0000313" key="6">
    <source>
        <dbReference type="Proteomes" id="UP000604825"/>
    </source>
</evidence>
<dbReference type="AlphaFoldDB" id="A0A811NBZ5"/>
<dbReference type="Gene3D" id="3.30.710.10">
    <property type="entry name" value="Potassium Channel Kv1.1, Chain A"/>
    <property type="match status" value="1"/>
</dbReference>
<dbReference type="PANTHER" id="PTHR26379:SF469">
    <property type="entry name" value="MAB1"/>
    <property type="match status" value="1"/>
</dbReference>
<sequence>MAAEPRACDIYRTRDVQGFHFRVSHPATKNLAAGQYVEKVLALVNGFRVTARCWPRWEGFIKLSVVITSLLSQQRVQPPKVAAASIELRNRDGLPVRTGRQQPETVTGDCFGGTILYVNRDEVEKDCLVDDHFTAICTVTILRDWPPLDLPVPYNLGSVIFTMPDLSDVSFQVGGHTFKAHRLVLAACSPVFKAMLFGEMVENRASTIAIEDDTRPNTFGCMLYYMYHNVLPPAAAGMGDAAEKTEFQHLFLAADKYGLDKLKETCEEMMFAGITTSTVLSIMEFAEERTRPKLKAKCLDFLTVPRNFQEVAATQEYLDLMTKLPSLLAEVRDSCKRPRIVV</sequence>
<reference evidence="5" key="1">
    <citation type="submission" date="2020-10" db="EMBL/GenBank/DDBJ databases">
        <authorList>
            <person name="Han B."/>
            <person name="Lu T."/>
            <person name="Zhao Q."/>
            <person name="Huang X."/>
            <person name="Zhao Y."/>
        </authorList>
    </citation>
    <scope>NUCLEOTIDE SEQUENCE</scope>
</reference>
<protein>
    <recommendedName>
        <fullName evidence="3">BTB domain-containing protein</fullName>
    </recommendedName>
</protein>
<evidence type="ECO:0000256" key="1">
    <source>
        <dbReference type="ARBA" id="ARBA00004906"/>
    </source>
</evidence>
<dbReference type="GO" id="GO:0016567">
    <property type="term" value="P:protein ubiquitination"/>
    <property type="evidence" value="ECO:0007669"/>
    <property type="project" value="InterPro"/>
</dbReference>
<comment type="similarity">
    <text evidence="2">Belongs to the Tdpoz family.</text>
</comment>
<organism evidence="5 6">
    <name type="scientific">Miscanthus lutarioriparius</name>
    <dbReference type="NCBI Taxonomy" id="422564"/>
    <lineage>
        <taxon>Eukaryota</taxon>
        <taxon>Viridiplantae</taxon>
        <taxon>Streptophyta</taxon>
        <taxon>Embryophyta</taxon>
        <taxon>Tracheophyta</taxon>
        <taxon>Spermatophyta</taxon>
        <taxon>Magnoliopsida</taxon>
        <taxon>Liliopsida</taxon>
        <taxon>Poales</taxon>
        <taxon>Poaceae</taxon>
        <taxon>PACMAD clade</taxon>
        <taxon>Panicoideae</taxon>
        <taxon>Andropogonodae</taxon>
        <taxon>Andropogoneae</taxon>
        <taxon>Saccharinae</taxon>
        <taxon>Miscanthus</taxon>
    </lineage>
</organism>
<evidence type="ECO:0000259" key="3">
    <source>
        <dbReference type="PROSITE" id="PS50097"/>
    </source>
</evidence>
<gene>
    <name evidence="4" type="ORF">NCGR_LOCUS13268</name>
    <name evidence="5" type="ORF">NCGR_LOCUS13277</name>
</gene>
<proteinExistence type="inferred from homology"/>
<evidence type="ECO:0000313" key="4">
    <source>
        <dbReference type="EMBL" id="CAD6219633.1"/>
    </source>
</evidence>
<dbReference type="InterPro" id="IPR056423">
    <property type="entry name" value="BACK_BPM_SPOP"/>
</dbReference>
<name>A0A811NBZ5_9POAL</name>
<dbReference type="CDD" id="cd14733">
    <property type="entry name" value="BACK"/>
    <property type="match status" value="1"/>
</dbReference>
<dbReference type="InterPro" id="IPR011333">
    <property type="entry name" value="SKP1/BTB/POZ_sf"/>
</dbReference>
<evidence type="ECO:0000256" key="2">
    <source>
        <dbReference type="ARBA" id="ARBA00010846"/>
    </source>
</evidence>
<comment type="caution">
    <text evidence="5">The sequence shown here is derived from an EMBL/GenBank/DDBJ whole genome shotgun (WGS) entry which is preliminary data.</text>
</comment>
<keyword evidence="6" id="KW-1185">Reference proteome</keyword>
<dbReference type="PANTHER" id="PTHR26379">
    <property type="entry name" value="BTB/POZ AND MATH DOMAIN-CONTAINING PROTEIN 1"/>
    <property type="match status" value="1"/>
</dbReference>
<dbReference type="Pfam" id="PF24570">
    <property type="entry name" value="BACK_BPM_SPOP"/>
    <property type="match status" value="1"/>
</dbReference>
<dbReference type="InterPro" id="IPR045005">
    <property type="entry name" value="BPM1-6"/>
</dbReference>
<dbReference type="InterPro" id="IPR000210">
    <property type="entry name" value="BTB/POZ_dom"/>
</dbReference>
<accession>A0A811NBZ5</accession>
<dbReference type="PROSITE" id="PS50097">
    <property type="entry name" value="BTB"/>
    <property type="match status" value="1"/>
</dbReference>
<dbReference type="Pfam" id="PF00651">
    <property type="entry name" value="BTB"/>
    <property type="match status" value="1"/>
</dbReference>
<feature type="domain" description="BTB" evidence="3">
    <location>
        <begin position="167"/>
        <end position="235"/>
    </location>
</feature>
<dbReference type="Gene3D" id="1.25.40.420">
    <property type="match status" value="1"/>
</dbReference>
<dbReference type="SMART" id="SM00225">
    <property type="entry name" value="BTB"/>
    <property type="match status" value="1"/>
</dbReference>